<dbReference type="AlphaFoldDB" id="A0A6A7BMB3"/>
<feature type="region of interest" description="Disordered" evidence="4">
    <location>
        <begin position="64"/>
        <end position="98"/>
    </location>
</feature>
<evidence type="ECO:0000256" key="1">
    <source>
        <dbReference type="ARBA" id="ARBA00004123"/>
    </source>
</evidence>
<feature type="compositionally biased region" description="Polar residues" evidence="4">
    <location>
        <begin position="412"/>
        <end position="434"/>
    </location>
</feature>
<feature type="region of interest" description="Disordered" evidence="4">
    <location>
        <begin position="762"/>
        <end position="786"/>
    </location>
</feature>
<evidence type="ECO:0000313" key="6">
    <source>
        <dbReference type="EMBL" id="KAF2855288.1"/>
    </source>
</evidence>
<dbReference type="GO" id="GO:0005634">
    <property type="term" value="C:nucleus"/>
    <property type="evidence" value="ECO:0007669"/>
    <property type="project" value="UniProtKB-SubCell"/>
</dbReference>
<feature type="region of interest" description="Disordered" evidence="4">
    <location>
        <begin position="297"/>
        <end position="378"/>
    </location>
</feature>
<proteinExistence type="predicted"/>
<evidence type="ECO:0000259" key="5">
    <source>
        <dbReference type="Pfam" id="PF08573"/>
    </source>
</evidence>
<feature type="region of interest" description="Disordered" evidence="4">
    <location>
        <begin position="549"/>
        <end position="660"/>
    </location>
</feature>
<organism evidence="6 7">
    <name type="scientific">Plenodomus tracheiphilus IPT5</name>
    <dbReference type="NCBI Taxonomy" id="1408161"/>
    <lineage>
        <taxon>Eukaryota</taxon>
        <taxon>Fungi</taxon>
        <taxon>Dikarya</taxon>
        <taxon>Ascomycota</taxon>
        <taxon>Pezizomycotina</taxon>
        <taxon>Dothideomycetes</taxon>
        <taxon>Pleosporomycetidae</taxon>
        <taxon>Pleosporales</taxon>
        <taxon>Pleosporineae</taxon>
        <taxon>Leptosphaeriaceae</taxon>
        <taxon>Plenodomus</taxon>
    </lineage>
</organism>
<reference evidence="6" key="1">
    <citation type="submission" date="2020-01" db="EMBL/GenBank/DDBJ databases">
        <authorList>
            <consortium name="DOE Joint Genome Institute"/>
            <person name="Haridas S."/>
            <person name="Albert R."/>
            <person name="Binder M."/>
            <person name="Bloem J."/>
            <person name="Labutti K."/>
            <person name="Salamov A."/>
            <person name="Andreopoulos B."/>
            <person name="Baker S.E."/>
            <person name="Barry K."/>
            <person name="Bills G."/>
            <person name="Bluhm B.H."/>
            <person name="Cannon C."/>
            <person name="Castanera R."/>
            <person name="Culley D.E."/>
            <person name="Daum C."/>
            <person name="Ezra D."/>
            <person name="Gonzalez J.B."/>
            <person name="Henrissat B."/>
            <person name="Kuo A."/>
            <person name="Liang C."/>
            <person name="Lipzen A."/>
            <person name="Lutzoni F."/>
            <person name="Magnuson J."/>
            <person name="Mondo S."/>
            <person name="Nolan M."/>
            <person name="Ohm R."/>
            <person name="Pangilinan J."/>
            <person name="Park H.-J."/>
            <person name="Ramirez L."/>
            <person name="Alfaro M."/>
            <person name="Sun H."/>
            <person name="Tritt A."/>
            <person name="Yoshinaga Y."/>
            <person name="Zwiers L.-H."/>
            <person name="Turgeon B.G."/>
            <person name="Goodwin S.B."/>
            <person name="Spatafora J.W."/>
            <person name="Crous P.W."/>
            <person name="Grigoriev I.V."/>
        </authorList>
    </citation>
    <scope>NUCLEOTIDE SEQUENCE</scope>
    <source>
        <strain evidence="6">IPT5</strain>
    </source>
</reference>
<feature type="region of interest" description="Disordered" evidence="4">
    <location>
        <begin position="234"/>
        <end position="282"/>
    </location>
</feature>
<evidence type="ECO:0000256" key="4">
    <source>
        <dbReference type="SAM" id="MobiDB-lite"/>
    </source>
</evidence>
<protein>
    <submittedName>
        <fullName evidence="6">SAE2-domain-containing protein</fullName>
    </submittedName>
</protein>
<evidence type="ECO:0000313" key="7">
    <source>
        <dbReference type="Proteomes" id="UP000799423"/>
    </source>
</evidence>
<keyword evidence="7" id="KW-1185">Reference proteome</keyword>
<keyword evidence="2" id="KW-0227">DNA damage</keyword>
<evidence type="ECO:0000256" key="2">
    <source>
        <dbReference type="ARBA" id="ARBA00022763"/>
    </source>
</evidence>
<evidence type="ECO:0000256" key="3">
    <source>
        <dbReference type="ARBA" id="ARBA00023242"/>
    </source>
</evidence>
<feature type="region of interest" description="Disordered" evidence="4">
    <location>
        <begin position="467"/>
        <end position="509"/>
    </location>
</feature>
<feature type="region of interest" description="Disordered" evidence="4">
    <location>
        <begin position="184"/>
        <end position="217"/>
    </location>
</feature>
<dbReference type="EMBL" id="MU006291">
    <property type="protein sequence ID" value="KAF2855288.1"/>
    <property type="molecule type" value="Genomic_DNA"/>
</dbReference>
<feature type="compositionally biased region" description="Basic and acidic residues" evidence="4">
    <location>
        <begin position="259"/>
        <end position="269"/>
    </location>
</feature>
<feature type="compositionally biased region" description="Basic residues" evidence="4">
    <location>
        <begin position="623"/>
        <end position="632"/>
    </location>
</feature>
<feature type="compositionally biased region" description="Polar residues" evidence="4">
    <location>
        <begin position="297"/>
        <end position="308"/>
    </location>
</feature>
<feature type="compositionally biased region" description="Basic and acidic residues" evidence="4">
    <location>
        <begin position="311"/>
        <end position="322"/>
    </location>
</feature>
<accession>A0A6A7BMB3</accession>
<feature type="domain" description="DNA endonuclease activator Ctp1 C-terminal" evidence="5">
    <location>
        <begin position="665"/>
        <end position="774"/>
    </location>
</feature>
<feature type="region of interest" description="Disordered" evidence="4">
    <location>
        <begin position="397"/>
        <end position="455"/>
    </location>
</feature>
<dbReference type="OrthoDB" id="5801062at2759"/>
<keyword evidence="3" id="KW-0539">Nucleus</keyword>
<feature type="compositionally biased region" description="Basic and acidic residues" evidence="4">
    <location>
        <begin position="347"/>
        <end position="357"/>
    </location>
</feature>
<dbReference type="Proteomes" id="UP000799423">
    <property type="component" value="Unassembled WGS sequence"/>
</dbReference>
<dbReference type="Pfam" id="PF08573">
    <property type="entry name" value="SAE2"/>
    <property type="match status" value="1"/>
</dbReference>
<feature type="compositionally biased region" description="Basic residues" evidence="4">
    <location>
        <begin position="585"/>
        <end position="599"/>
    </location>
</feature>
<comment type="subcellular location">
    <subcellularLocation>
        <location evidence="1">Nucleus</location>
    </subcellularLocation>
</comment>
<feature type="compositionally biased region" description="Basic and acidic residues" evidence="4">
    <location>
        <begin position="64"/>
        <end position="84"/>
    </location>
</feature>
<feature type="compositionally biased region" description="Polar residues" evidence="4">
    <location>
        <begin position="247"/>
        <end position="256"/>
    </location>
</feature>
<name>A0A6A7BMB3_9PLEO</name>
<gene>
    <name evidence="6" type="ORF">T440DRAFT_495845</name>
</gene>
<dbReference type="GO" id="GO:0006281">
    <property type="term" value="P:DNA repair"/>
    <property type="evidence" value="ECO:0007669"/>
    <property type="project" value="InterPro"/>
</dbReference>
<sequence length="809" mass="92460">MMADLTAWIEQQKALWTRAYDEVIAPDLEEQWKKRDRDHRNELKEKEENQQILFNHLNEEIQKTARLTKENERLQEELRRRDEATEGMPSPGVATFDNTSPMQEELRQLTEKFNELSKKYQDVSQKARYLERKNHTVMQKNRDMKESVRAWQEYADRQSVKQKPKLEVQAGEPQSRLVSAYHLHDERPQVPSSPGSIATIRTPATSADPGRSSPAPMISLPQMLVRTTEQILSRPQTPISNIGAEQRTLSDSTTPKPASRSDRQQRDQGTHGTPLASSPMRLNETTDREELLYAHLQQANSNSSQTTVDEPAERTPMSKDHQTDDDDVPQFVSERSLKRKRVQPSKSKFEIYADRTSDGTPARPYNVKDEPRSSPPLDVSTFLLRKETFDLDEPVPSMLKTPHHTQRVLGGHSTSTGTPRHLRSNSAPFSQSVGGENVDFTFDPETGTSDIFASRRGVVEPPLAAAEERAYSEPTDLAQPGETVLRPLDPNIPSSISEEPPNKRSRRSGAQRLVEHNVLAESGETPVYVDHQLRLPPHLARAQMNQRLRAAKTPQTPMKSSLLTSNSEPRKIKVEQVSPPSGVTRSKHTPHTTGHKTRSKVRDDPTPSDRQIWRMKAPEPRVRNSRKPHKSPSKQQPRLRDRPHTELSIQDFKPNPAYNQGYSYAFSETVRKRGDRMCLPGCTNPQCCGSTFRVLAEAQAPLPASQEEILLEDYLGEAYNNMQLTQMSSKERQELVLQARTKKIAKETGKHREAYERRRTPPGFWRVDFPTTQEQEEDREKAREMERGEIQGRWLEAQRKGGRWVFRDE</sequence>
<dbReference type="InterPro" id="IPR013882">
    <property type="entry name" value="Ctp1_C"/>
</dbReference>
<feature type="compositionally biased region" description="Polar residues" evidence="4">
    <location>
        <begin position="553"/>
        <end position="567"/>
    </location>
</feature>